<dbReference type="GO" id="GO:0004888">
    <property type="term" value="F:transmembrane signaling receptor activity"/>
    <property type="evidence" value="ECO:0007669"/>
    <property type="project" value="TreeGrafter"/>
</dbReference>
<dbReference type="AlphaFoldDB" id="A0A1J5RXT5"/>
<keyword evidence="1" id="KW-0488">Methylation</keyword>
<dbReference type="PANTHER" id="PTHR43531">
    <property type="entry name" value="PROTEIN ICFG"/>
    <property type="match status" value="1"/>
</dbReference>
<evidence type="ECO:0000313" key="2">
    <source>
        <dbReference type="EMBL" id="OIR00945.1"/>
    </source>
</evidence>
<name>A0A1J5RXT5_9ZZZZ</name>
<dbReference type="GO" id="GO:0006935">
    <property type="term" value="P:chemotaxis"/>
    <property type="evidence" value="ECO:0007669"/>
    <property type="project" value="TreeGrafter"/>
</dbReference>
<protein>
    <submittedName>
        <fullName evidence="2">Methyl-accepting chemotaxis protein II</fullName>
    </submittedName>
</protein>
<dbReference type="EMBL" id="MLJW01000089">
    <property type="protein sequence ID" value="OIR00945.1"/>
    <property type="molecule type" value="Genomic_DNA"/>
</dbReference>
<evidence type="ECO:0000256" key="1">
    <source>
        <dbReference type="ARBA" id="ARBA00022481"/>
    </source>
</evidence>
<dbReference type="PANTHER" id="PTHR43531:SF14">
    <property type="entry name" value="METHYL-ACCEPTING CHEMOTAXIS PROTEIN I-RELATED"/>
    <property type="match status" value="1"/>
</dbReference>
<gene>
    <name evidence="2" type="primary">tar_2</name>
    <name evidence="2" type="ORF">GALL_169090</name>
</gene>
<dbReference type="SUPFAM" id="SSF58104">
    <property type="entry name" value="Methyl-accepting chemotaxis protein (MCP) signaling domain"/>
    <property type="match status" value="1"/>
</dbReference>
<reference evidence="2" key="1">
    <citation type="submission" date="2016-10" db="EMBL/GenBank/DDBJ databases">
        <title>Sequence of Gallionella enrichment culture.</title>
        <authorList>
            <person name="Poehlein A."/>
            <person name="Muehling M."/>
            <person name="Daniel R."/>
        </authorList>
    </citation>
    <scope>NUCLEOTIDE SEQUENCE</scope>
</reference>
<dbReference type="Gene3D" id="1.10.287.950">
    <property type="entry name" value="Methyl-accepting chemotaxis protein"/>
    <property type="match status" value="1"/>
</dbReference>
<comment type="caution">
    <text evidence="2">The sequence shown here is derived from an EMBL/GenBank/DDBJ whole genome shotgun (WGS) entry which is preliminary data.</text>
</comment>
<dbReference type="InterPro" id="IPR051310">
    <property type="entry name" value="MCP_chemotaxis"/>
</dbReference>
<sequence length="126" mass="13236">MQEIVSSVQRVTDIMGEITAASVEQSAGIDQVNTAVTSMDEVTQQNAALVEQAAAAAESLVEQAVGLIETVSAFRLNRGNANAISKSVSRTITNKPVVRAPAKPVASAPFKVVTSSGSNDEDWEEF</sequence>
<accession>A0A1J5RXT5</accession>
<organism evidence="2">
    <name type="scientific">mine drainage metagenome</name>
    <dbReference type="NCBI Taxonomy" id="410659"/>
    <lineage>
        <taxon>unclassified sequences</taxon>
        <taxon>metagenomes</taxon>
        <taxon>ecological metagenomes</taxon>
    </lineage>
</organism>
<proteinExistence type="predicted"/>
<dbReference type="GO" id="GO:0005886">
    <property type="term" value="C:plasma membrane"/>
    <property type="evidence" value="ECO:0007669"/>
    <property type="project" value="TreeGrafter"/>
</dbReference>